<dbReference type="EMBL" id="JACMSC010000011">
    <property type="protein sequence ID" value="KAG6500483.1"/>
    <property type="molecule type" value="Genomic_DNA"/>
</dbReference>
<dbReference type="PROSITE" id="PS51375">
    <property type="entry name" value="PPR"/>
    <property type="match status" value="3"/>
</dbReference>
<keyword evidence="1" id="KW-0677">Repeat</keyword>
<organism evidence="4 5">
    <name type="scientific">Zingiber officinale</name>
    <name type="common">Ginger</name>
    <name type="synonym">Amomum zingiber</name>
    <dbReference type="NCBI Taxonomy" id="94328"/>
    <lineage>
        <taxon>Eukaryota</taxon>
        <taxon>Viridiplantae</taxon>
        <taxon>Streptophyta</taxon>
        <taxon>Embryophyta</taxon>
        <taxon>Tracheophyta</taxon>
        <taxon>Spermatophyta</taxon>
        <taxon>Magnoliopsida</taxon>
        <taxon>Liliopsida</taxon>
        <taxon>Zingiberales</taxon>
        <taxon>Zingiberaceae</taxon>
        <taxon>Zingiber</taxon>
    </lineage>
</organism>
<dbReference type="Proteomes" id="UP000734854">
    <property type="component" value="Unassembled WGS sequence"/>
</dbReference>
<evidence type="ECO:0000313" key="4">
    <source>
        <dbReference type="EMBL" id="KAG6500483.1"/>
    </source>
</evidence>
<feature type="repeat" description="PPR" evidence="2">
    <location>
        <begin position="960"/>
        <end position="994"/>
    </location>
</feature>
<reference evidence="4 5" key="1">
    <citation type="submission" date="2020-08" db="EMBL/GenBank/DDBJ databases">
        <title>Plant Genome Project.</title>
        <authorList>
            <person name="Zhang R.-G."/>
        </authorList>
    </citation>
    <scope>NUCLEOTIDE SEQUENCE [LARGE SCALE GENOMIC DNA]</scope>
    <source>
        <tissue evidence="4">Rhizome</tissue>
    </source>
</reference>
<evidence type="ECO:0000256" key="3">
    <source>
        <dbReference type="SAM" id="MobiDB-lite"/>
    </source>
</evidence>
<dbReference type="InterPro" id="IPR011990">
    <property type="entry name" value="TPR-like_helical_dom_sf"/>
</dbReference>
<feature type="compositionally biased region" description="Basic and acidic residues" evidence="3">
    <location>
        <begin position="154"/>
        <end position="174"/>
    </location>
</feature>
<feature type="compositionally biased region" description="Polar residues" evidence="3">
    <location>
        <begin position="319"/>
        <end position="331"/>
    </location>
</feature>
<name>A0A8J5KV29_ZINOF</name>
<feature type="compositionally biased region" description="Basic residues" evidence="3">
    <location>
        <begin position="120"/>
        <end position="137"/>
    </location>
</feature>
<dbReference type="InterPro" id="IPR002885">
    <property type="entry name" value="PPR_rpt"/>
</dbReference>
<accession>A0A8J5KV29</accession>
<feature type="region of interest" description="Disordered" evidence="3">
    <location>
        <begin position="190"/>
        <end position="238"/>
    </location>
</feature>
<protein>
    <recommendedName>
        <fullName evidence="6">Pentatricopeptide repeat-containing protein</fullName>
    </recommendedName>
</protein>
<evidence type="ECO:0000256" key="2">
    <source>
        <dbReference type="PROSITE-ProRule" id="PRU00708"/>
    </source>
</evidence>
<feature type="compositionally biased region" description="Polar residues" evidence="3">
    <location>
        <begin position="289"/>
        <end position="305"/>
    </location>
</feature>
<dbReference type="SUPFAM" id="SSF48452">
    <property type="entry name" value="TPR-like"/>
    <property type="match status" value="1"/>
</dbReference>
<dbReference type="Pfam" id="PF01535">
    <property type="entry name" value="PPR"/>
    <property type="match status" value="4"/>
</dbReference>
<feature type="compositionally biased region" description="Low complexity" evidence="3">
    <location>
        <begin position="219"/>
        <end position="236"/>
    </location>
</feature>
<dbReference type="FunFam" id="1.25.40.10:FF:000363">
    <property type="entry name" value="Pentatricopeptide repeat-containing protein"/>
    <property type="match status" value="1"/>
</dbReference>
<dbReference type="GO" id="GO:0009658">
    <property type="term" value="P:chloroplast organization"/>
    <property type="evidence" value="ECO:0007669"/>
    <property type="project" value="InterPro"/>
</dbReference>
<dbReference type="PANTHER" id="PTHR46935">
    <property type="entry name" value="OS01G0674700 PROTEIN"/>
    <property type="match status" value="1"/>
</dbReference>
<feature type="region of interest" description="Disordered" evidence="3">
    <location>
        <begin position="104"/>
        <end position="174"/>
    </location>
</feature>
<dbReference type="Gene3D" id="1.25.40.10">
    <property type="entry name" value="Tetratricopeptide repeat domain"/>
    <property type="match status" value="3"/>
</dbReference>
<dbReference type="Pfam" id="PF13041">
    <property type="entry name" value="PPR_2"/>
    <property type="match status" value="1"/>
</dbReference>
<feature type="compositionally biased region" description="Basic and acidic residues" evidence="3">
    <location>
        <begin position="190"/>
        <end position="208"/>
    </location>
</feature>
<dbReference type="InterPro" id="IPR044645">
    <property type="entry name" value="DG1/EMB2279-like"/>
</dbReference>
<proteinExistence type="predicted"/>
<gene>
    <name evidence="4" type="ORF">ZIOFF_040328</name>
</gene>
<feature type="repeat" description="PPR" evidence="2">
    <location>
        <begin position="913"/>
        <end position="947"/>
    </location>
</feature>
<dbReference type="GO" id="GO:0009507">
    <property type="term" value="C:chloroplast"/>
    <property type="evidence" value="ECO:0007669"/>
    <property type="project" value="TreeGrafter"/>
</dbReference>
<feature type="compositionally biased region" description="Basic and acidic residues" evidence="3">
    <location>
        <begin position="104"/>
        <end position="119"/>
    </location>
</feature>
<dbReference type="PANTHER" id="PTHR46935:SF1">
    <property type="entry name" value="OS01G0674700 PROTEIN"/>
    <property type="match status" value="1"/>
</dbReference>
<dbReference type="NCBIfam" id="TIGR00756">
    <property type="entry name" value="PPR"/>
    <property type="match status" value="3"/>
</dbReference>
<sequence>MMLANRPMGLLGSGDCRSFSRNAWPNVSSFQGISILPRRFLGRASVLRMARRRRDLDGGSSKGRIFCAFEDMGSVSASSIFLEKEFTFTPAFDDYVKVLESVRTDRSRHTGDGEEEGSKKRPVNKGKSFRMKQQHRSVRNDDSKQRPNAVENSSRSERVAVRGRNKDLEDATRSITNRSERFSIRVRTKDLEDATGSKRNKSADRWGLDEGLLQKGTPRRNGNTSNLHNNGNGNSRTLRKFHSQDKLYDTGEDAEGYYFVKGKVSHLERQMDISQKNRKIVGVDKLETSKGNNAKHSNYSHSSGGESRPRRSKPVSGELTESNSPWSSNDDLNGGIDDHEISYINDHHPNDSKVANTVHGYVINNSVKRLHSTVESIQRKSEELVMIKKEQNAKKFYASDTSNVSPGSNMTTNHKLHLTRDHGLANTRLRRSGEELKLEDENDGQNMHVNSWVGKQNNDKEQIVKRNKFSLSKKYDGHDRQNWNSGMNANGLNTSKMLSDVNLDTSNFSRDADCFDSEDRAAFKTFEVFTDVRNRPRVLRMELEERIQNLAKQLNAADINIPQWKFSKMIHNARIKFTDHSILRIVQILGKHGNWRRVLQVVEWFQSRERFKSLKSRYVYTSVLDVLGKAKRPIEALNIFQAMRQGLSSYPDLAAYHCIAVTLGQAGLMKELFDVMDCMQAVPEKKFNLGPLQKWDPRLEPDLVVYNAVLNACVTQKQWEGAFWVLQQLKQRGIKPSNTTYGLIMEVMLACGKYSLVHEFFRKVEKTSVPGALNYKGNIVSAGKRSLLTMIAGLPFFSIPRFGYSICITLMLAAVLVNALWREGKIDEAVAAVQDMEKRGIIGTASLYYDLARCLCSSGRCQEALLQIKKICKVAKKPLVVTYTGLIHTCIDSGSIENGAFVFNQMHKFCLPNIVTCNIMLKSYLGHGMFEEAKDLFQKILAGGYQNVDSNGLSQRVVPDNFTFNTMIESYAQRQKWDDFENVYRQMLNQGFHFNTKRHMRMMLDAFRAGKILVLESTWKHLVRFERVPPIPIIKERFCMKLVEEDHPAAFSCLDILQEIDIHAFSERSWLNLLNNNAHRFKSDTILRLVDELDALTAQNRELPQVKENLRKACKQFVSQVNDVPRSPNHLEVACNS</sequence>
<feature type="repeat" description="PPR" evidence="2">
    <location>
        <begin position="702"/>
        <end position="736"/>
    </location>
</feature>
<dbReference type="AlphaFoldDB" id="A0A8J5KV29"/>
<feature type="region of interest" description="Disordered" evidence="3">
    <location>
        <begin position="282"/>
        <end position="334"/>
    </location>
</feature>
<evidence type="ECO:0000313" key="5">
    <source>
        <dbReference type="Proteomes" id="UP000734854"/>
    </source>
</evidence>
<evidence type="ECO:0000256" key="1">
    <source>
        <dbReference type="ARBA" id="ARBA00022737"/>
    </source>
</evidence>
<keyword evidence="5" id="KW-1185">Reference proteome</keyword>
<comment type="caution">
    <text evidence="4">The sequence shown here is derived from an EMBL/GenBank/DDBJ whole genome shotgun (WGS) entry which is preliminary data.</text>
</comment>
<evidence type="ECO:0008006" key="6">
    <source>
        <dbReference type="Google" id="ProtNLM"/>
    </source>
</evidence>